<evidence type="ECO:0000313" key="8">
    <source>
        <dbReference type="EMBL" id="KFX42594.1"/>
    </source>
</evidence>
<evidence type="ECO:0000256" key="5">
    <source>
        <dbReference type="ARBA" id="ARBA00023136"/>
    </source>
</evidence>
<evidence type="ECO:0000256" key="2">
    <source>
        <dbReference type="ARBA" id="ARBA00022448"/>
    </source>
</evidence>
<dbReference type="InterPro" id="IPR036259">
    <property type="entry name" value="MFS_trans_sf"/>
</dbReference>
<feature type="transmembrane region" description="Helical" evidence="6">
    <location>
        <begin position="238"/>
        <end position="258"/>
    </location>
</feature>
<feature type="transmembrane region" description="Helical" evidence="6">
    <location>
        <begin position="146"/>
        <end position="170"/>
    </location>
</feature>
<keyword evidence="4 6" id="KW-1133">Transmembrane helix</keyword>
<dbReference type="InterPro" id="IPR011701">
    <property type="entry name" value="MFS"/>
</dbReference>
<dbReference type="GO" id="GO:0016020">
    <property type="term" value="C:membrane"/>
    <property type="evidence" value="ECO:0007669"/>
    <property type="project" value="UniProtKB-SubCell"/>
</dbReference>
<comment type="caution">
    <text evidence="8">The sequence shown here is derived from an EMBL/GenBank/DDBJ whole genome shotgun (WGS) entry which is preliminary data.</text>
</comment>
<feature type="transmembrane region" description="Helical" evidence="6">
    <location>
        <begin position="428"/>
        <end position="447"/>
    </location>
</feature>
<dbReference type="eggNOG" id="KOG2615">
    <property type="taxonomic scope" value="Eukaryota"/>
</dbReference>
<evidence type="ECO:0000256" key="4">
    <source>
        <dbReference type="ARBA" id="ARBA00022989"/>
    </source>
</evidence>
<evidence type="ECO:0000256" key="6">
    <source>
        <dbReference type="SAM" id="Phobius"/>
    </source>
</evidence>
<feature type="transmembrane region" description="Helical" evidence="6">
    <location>
        <begin position="329"/>
        <end position="351"/>
    </location>
</feature>
<feature type="transmembrane region" description="Helical" evidence="6">
    <location>
        <begin position="12"/>
        <end position="33"/>
    </location>
</feature>
<dbReference type="SUPFAM" id="SSF103473">
    <property type="entry name" value="MFS general substrate transporter"/>
    <property type="match status" value="1"/>
</dbReference>
<evidence type="ECO:0000259" key="7">
    <source>
        <dbReference type="PROSITE" id="PS50850"/>
    </source>
</evidence>
<dbReference type="HOGENOM" id="CLU_001265_54_5_1"/>
<feature type="transmembrane region" description="Helical" evidence="6">
    <location>
        <begin position="388"/>
        <end position="408"/>
    </location>
</feature>
<protein>
    <submittedName>
        <fullName evidence="8">Putative membrane protein</fullName>
    </submittedName>
</protein>
<keyword evidence="5 6" id="KW-0472">Membrane</keyword>
<feature type="transmembrane region" description="Helical" evidence="6">
    <location>
        <begin position="45"/>
        <end position="64"/>
    </location>
</feature>
<comment type="subcellular location">
    <subcellularLocation>
        <location evidence="1">Membrane</location>
        <topology evidence="1">Multi-pass membrane protein</topology>
    </subcellularLocation>
</comment>
<dbReference type="PANTHER" id="PTHR23504">
    <property type="entry name" value="MAJOR FACILITATOR SUPERFAMILY DOMAIN-CONTAINING PROTEIN 10"/>
    <property type="match status" value="1"/>
</dbReference>
<evidence type="ECO:0000256" key="3">
    <source>
        <dbReference type="ARBA" id="ARBA00022692"/>
    </source>
</evidence>
<dbReference type="PANTHER" id="PTHR23504:SF8">
    <property type="entry name" value="TRANSPORTER, PUTATIVE (AFU_ORTHOLOGUE AFUA_1G03730)-RELATED"/>
    <property type="match status" value="1"/>
</dbReference>
<feature type="domain" description="Major facilitator superfamily (MFS) profile" evidence="7">
    <location>
        <begin position="1"/>
        <end position="452"/>
    </location>
</feature>
<evidence type="ECO:0000256" key="1">
    <source>
        <dbReference type="ARBA" id="ARBA00004141"/>
    </source>
</evidence>
<dbReference type="EMBL" id="JPOX01000042">
    <property type="protein sequence ID" value="KFX42593.1"/>
    <property type="molecule type" value="Genomic_DNA"/>
</dbReference>
<gene>
    <name evidence="8" type="ORF">GQ26_0420030</name>
</gene>
<dbReference type="PROSITE" id="PS50850">
    <property type="entry name" value="MFS"/>
    <property type="match status" value="1"/>
</dbReference>
<keyword evidence="2" id="KW-0813">Transport</keyword>
<keyword evidence="3 6" id="KW-0812">Transmembrane</keyword>
<dbReference type="AlphaFoldDB" id="A0A093UY03"/>
<name>A0A093UY03_TALMA</name>
<sequence>MMESVGVRKNEIAKWVGISSAVVASCQCIMAVPWGTFSDRVGRKYTILLGLTSTMFFSLVFGFSRSLTTLLISRAFLGLMNGNVGIIRTMVAELVREKELQPLAFSMMPLVWSIGSIFGPAFGGALANPAVKHPEIFGNWEIFKKYPFALPNILSAIFFVVGITTGFLFLEETLESRKHKRDYGLILGRTLTQSCSSKRSKPLHAPAVNEQTGLLASDEENYDIVEPKKNTRSKFKTIFTPQSTLTLIVYGMLAMHNMGFDSLFPVFLHHPQQDLVNNPDVELPFKFTSGFGLGSQAIGILYTLNGVIGMLVQFIFFPFCARRYGVLRCFRTVAVCFPFVYFITPFLVLIPESMSMSMVYLLLTTKMILGMFAFPCTTILLTNTASSLKILGTLNGVGVSISAIGRAVGPALVGEAFTVGVKLGYVIMPWWILTALTVVAMIPVFWIEETDGFAPGDAGDDDDE</sequence>
<organism evidence="8">
    <name type="scientific">Talaromyces marneffei PM1</name>
    <dbReference type="NCBI Taxonomy" id="1077442"/>
    <lineage>
        <taxon>Eukaryota</taxon>
        <taxon>Fungi</taxon>
        <taxon>Dikarya</taxon>
        <taxon>Ascomycota</taxon>
        <taxon>Pezizomycotina</taxon>
        <taxon>Eurotiomycetes</taxon>
        <taxon>Eurotiomycetidae</taxon>
        <taxon>Eurotiales</taxon>
        <taxon>Trichocomaceae</taxon>
        <taxon>Talaromyces</taxon>
        <taxon>Talaromyces sect. Talaromyces</taxon>
    </lineage>
</organism>
<dbReference type="Pfam" id="PF07690">
    <property type="entry name" value="MFS_1"/>
    <property type="match status" value="1"/>
</dbReference>
<feature type="transmembrane region" description="Helical" evidence="6">
    <location>
        <begin position="70"/>
        <end position="91"/>
    </location>
</feature>
<accession>A0A093UY03</accession>
<dbReference type="EMBL" id="JPOX01000042">
    <property type="protein sequence ID" value="KFX42594.1"/>
    <property type="molecule type" value="Genomic_DNA"/>
</dbReference>
<proteinExistence type="predicted"/>
<dbReference type="InterPro" id="IPR020846">
    <property type="entry name" value="MFS_dom"/>
</dbReference>
<dbReference type="Gene3D" id="1.20.1250.20">
    <property type="entry name" value="MFS general substrate transporter like domains"/>
    <property type="match status" value="1"/>
</dbReference>
<reference evidence="8" key="1">
    <citation type="journal article" date="2014" name="PLoS Genet.">
        <title>Signature Gene Expression Reveals Novel Clues to the Molecular Mechanisms of Dimorphic Transition in Penicillium marneffei.</title>
        <authorList>
            <person name="Yang E."/>
            <person name="Wang G."/>
            <person name="Cai J."/>
            <person name="Woo P.C."/>
            <person name="Lau S.K."/>
            <person name="Yuen K.-Y."/>
            <person name="Chow W.-N."/>
            <person name="Lin X."/>
        </authorList>
    </citation>
    <scope>NUCLEOTIDE SEQUENCE [LARGE SCALE GENOMIC DNA]</scope>
    <source>
        <strain evidence="8">PM1</strain>
    </source>
</reference>
<dbReference type="GO" id="GO:0022857">
    <property type="term" value="F:transmembrane transporter activity"/>
    <property type="evidence" value="ECO:0007669"/>
    <property type="project" value="InterPro"/>
</dbReference>
<feature type="transmembrane region" description="Helical" evidence="6">
    <location>
        <begin position="357"/>
        <end position="381"/>
    </location>
</feature>
<feature type="transmembrane region" description="Helical" evidence="6">
    <location>
        <begin position="297"/>
        <end position="317"/>
    </location>
</feature>